<dbReference type="EMBL" id="JACJID010000008">
    <property type="protein sequence ID" value="MBA8931110.1"/>
    <property type="molecule type" value="Genomic_DNA"/>
</dbReference>
<gene>
    <name evidence="3" type="ORF">BC739_008357</name>
</gene>
<dbReference type="Pfam" id="PF23621">
    <property type="entry name" value="BP74_N"/>
    <property type="match status" value="1"/>
</dbReference>
<protein>
    <recommendedName>
        <fullName evidence="2">BP74 N-terminal domain-containing protein</fullName>
    </recommendedName>
</protein>
<evidence type="ECO:0000256" key="1">
    <source>
        <dbReference type="SAM" id="SignalP"/>
    </source>
</evidence>
<reference evidence="3 4" key="1">
    <citation type="submission" date="2020-08" db="EMBL/GenBank/DDBJ databases">
        <title>Genomic Encyclopedia of Archaeal and Bacterial Type Strains, Phase II (KMG-II): from individual species to whole genera.</title>
        <authorList>
            <person name="Goeker M."/>
        </authorList>
    </citation>
    <scope>NUCLEOTIDE SEQUENCE [LARGE SCALE GENOMIC DNA]</scope>
    <source>
        <strain evidence="3 4">DSM 43850</strain>
    </source>
</reference>
<name>A0ABR6BWN0_9PSEU</name>
<keyword evidence="4" id="KW-1185">Reference proteome</keyword>
<accession>A0ABR6BWN0</accession>
<organism evidence="3 4">
    <name type="scientific">Kutzneria viridogrisea</name>
    <dbReference type="NCBI Taxonomy" id="47990"/>
    <lineage>
        <taxon>Bacteria</taxon>
        <taxon>Bacillati</taxon>
        <taxon>Actinomycetota</taxon>
        <taxon>Actinomycetes</taxon>
        <taxon>Pseudonocardiales</taxon>
        <taxon>Pseudonocardiaceae</taxon>
        <taxon>Kutzneria</taxon>
    </lineage>
</organism>
<sequence>MRFTAAVLTAATAAVLAAAPAAAATTTPQVVTIADSDGATYKVKLVRQADIDNARALLAHRTDVPRIPNGKIVYGQTDVNTGHKWSIDPADFAWADVTTEVCDGRVVDVDTHTITGDRFCPWTSTVLSVQPVS</sequence>
<feature type="signal peptide" evidence="1">
    <location>
        <begin position="1"/>
        <end position="23"/>
    </location>
</feature>
<dbReference type="InterPro" id="IPR056422">
    <property type="entry name" value="BP74_N"/>
</dbReference>
<keyword evidence="1" id="KW-0732">Signal</keyword>
<dbReference type="Proteomes" id="UP000517916">
    <property type="component" value="Unassembled WGS sequence"/>
</dbReference>
<feature type="chain" id="PRO_5046540723" description="BP74 N-terminal domain-containing protein" evidence="1">
    <location>
        <begin position="24"/>
        <end position="133"/>
    </location>
</feature>
<evidence type="ECO:0000313" key="3">
    <source>
        <dbReference type="EMBL" id="MBA8931110.1"/>
    </source>
</evidence>
<feature type="domain" description="BP74 N-terminal" evidence="2">
    <location>
        <begin position="29"/>
        <end position="131"/>
    </location>
</feature>
<evidence type="ECO:0000259" key="2">
    <source>
        <dbReference type="Pfam" id="PF23621"/>
    </source>
</evidence>
<comment type="caution">
    <text evidence="3">The sequence shown here is derived from an EMBL/GenBank/DDBJ whole genome shotgun (WGS) entry which is preliminary data.</text>
</comment>
<evidence type="ECO:0000313" key="4">
    <source>
        <dbReference type="Proteomes" id="UP000517916"/>
    </source>
</evidence>
<dbReference type="RefSeq" id="WP_025354160.1">
    <property type="nucleotide sequence ID" value="NZ_BAAABQ010000097.1"/>
</dbReference>
<proteinExistence type="predicted"/>